<dbReference type="RefSeq" id="WP_154426879.1">
    <property type="nucleotide sequence ID" value="NZ_VUNN01000034.1"/>
</dbReference>
<evidence type="ECO:0000256" key="1">
    <source>
        <dbReference type="ARBA" id="ARBA00022747"/>
    </source>
</evidence>
<evidence type="ECO:0008006" key="5">
    <source>
        <dbReference type="Google" id="ProtNLM"/>
    </source>
</evidence>
<organism evidence="3 4">
    <name type="scientific">Bullifex porci</name>
    <dbReference type="NCBI Taxonomy" id="2606638"/>
    <lineage>
        <taxon>Bacteria</taxon>
        <taxon>Pseudomonadati</taxon>
        <taxon>Spirochaetota</taxon>
        <taxon>Spirochaetia</taxon>
        <taxon>Spirochaetales</taxon>
        <taxon>Spirochaetaceae</taxon>
        <taxon>Bullifex</taxon>
    </lineage>
</organism>
<gene>
    <name evidence="3" type="ORF">FYJ80_10920</name>
</gene>
<reference evidence="3 4" key="1">
    <citation type="submission" date="2019-08" db="EMBL/GenBank/DDBJ databases">
        <title>In-depth cultivation of the pig gut microbiome towards novel bacterial diversity and tailored functional studies.</title>
        <authorList>
            <person name="Wylensek D."/>
            <person name="Hitch T.C.A."/>
            <person name="Clavel T."/>
        </authorList>
    </citation>
    <scope>NUCLEOTIDE SEQUENCE [LARGE SCALE GENOMIC DNA]</scope>
    <source>
        <strain evidence="3 4">NM-380-WT-3C1</strain>
    </source>
</reference>
<dbReference type="SUPFAM" id="SSF116734">
    <property type="entry name" value="DNA methylase specificity domain"/>
    <property type="match status" value="1"/>
</dbReference>
<dbReference type="AlphaFoldDB" id="A0A7X2PE57"/>
<dbReference type="InterPro" id="IPR044946">
    <property type="entry name" value="Restrct_endonuc_typeI_TRD_sf"/>
</dbReference>
<dbReference type="Proteomes" id="UP000460549">
    <property type="component" value="Unassembled WGS sequence"/>
</dbReference>
<dbReference type="GO" id="GO:0009307">
    <property type="term" value="P:DNA restriction-modification system"/>
    <property type="evidence" value="ECO:0007669"/>
    <property type="project" value="UniProtKB-KW"/>
</dbReference>
<keyword evidence="4" id="KW-1185">Reference proteome</keyword>
<protein>
    <recommendedName>
        <fullName evidence="5">Type I restriction modification DNA specificity domain-containing protein</fullName>
    </recommendedName>
</protein>
<name>A0A7X2PE57_9SPIO</name>
<evidence type="ECO:0000313" key="4">
    <source>
        <dbReference type="Proteomes" id="UP000460549"/>
    </source>
</evidence>
<accession>A0A7X2PE57</accession>
<keyword evidence="2" id="KW-0238">DNA-binding</keyword>
<proteinExistence type="predicted"/>
<sequence length="195" mass="22543">MKIRDIADEIITGVLTRRVVWEDGNGDPSLLKSEKILVPKAINDGLIDHSLLQEVKLYKEVKDKFYTKKGDVIMKLSTPYDSCVIEKEEDEGLIVPSFSLIIRKINPKYNPYFVMAFLSSKCAWSQIKNSREGRVLSIINNVSVAELDVPELNDKEIKEISNRYKRFLNFKRLSTEIISLEKERNDSLFLKNEED</sequence>
<dbReference type="Gene3D" id="3.90.220.20">
    <property type="entry name" value="DNA methylase specificity domains"/>
    <property type="match status" value="1"/>
</dbReference>
<keyword evidence="1" id="KW-0680">Restriction system</keyword>
<comment type="caution">
    <text evidence="3">The sequence shown here is derived from an EMBL/GenBank/DDBJ whole genome shotgun (WGS) entry which is preliminary data.</text>
</comment>
<dbReference type="EMBL" id="VUNN01000034">
    <property type="protein sequence ID" value="MSU07269.1"/>
    <property type="molecule type" value="Genomic_DNA"/>
</dbReference>
<dbReference type="GO" id="GO:0003677">
    <property type="term" value="F:DNA binding"/>
    <property type="evidence" value="ECO:0007669"/>
    <property type="project" value="UniProtKB-KW"/>
</dbReference>
<evidence type="ECO:0000313" key="3">
    <source>
        <dbReference type="EMBL" id="MSU07269.1"/>
    </source>
</evidence>
<evidence type="ECO:0000256" key="2">
    <source>
        <dbReference type="ARBA" id="ARBA00023125"/>
    </source>
</evidence>